<organism evidence="2 3">
    <name type="scientific">Muraenolepis orangiensis</name>
    <name type="common">Patagonian moray cod</name>
    <dbReference type="NCBI Taxonomy" id="630683"/>
    <lineage>
        <taxon>Eukaryota</taxon>
        <taxon>Metazoa</taxon>
        <taxon>Chordata</taxon>
        <taxon>Craniata</taxon>
        <taxon>Vertebrata</taxon>
        <taxon>Euteleostomi</taxon>
        <taxon>Actinopterygii</taxon>
        <taxon>Neopterygii</taxon>
        <taxon>Teleostei</taxon>
        <taxon>Neoteleostei</taxon>
        <taxon>Acanthomorphata</taxon>
        <taxon>Zeiogadaria</taxon>
        <taxon>Gadariae</taxon>
        <taxon>Gadiformes</taxon>
        <taxon>Muraenolepidoidei</taxon>
        <taxon>Muraenolepididae</taxon>
        <taxon>Muraenolepis</taxon>
    </lineage>
</organism>
<reference evidence="2" key="1">
    <citation type="submission" date="2022-07" db="EMBL/GenBank/DDBJ databases">
        <title>Chromosome-level genome of Muraenolepis orangiensis.</title>
        <authorList>
            <person name="Kim J."/>
        </authorList>
    </citation>
    <scope>NUCLEOTIDE SEQUENCE</scope>
    <source>
        <strain evidence="2">KU_S4_2022</strain>
        <tissue evidence="2">Muscle</tissue>
    </source>
</reference>
<comment type="caution">
    <text evidence="2">The sequence shown here is derived from an EMBL/GenBank/DDBJ whole genome shotgun (WGS) entry which is preliminary data.</text>
</comment>
<dbReference type="AlphaFoldDB" id="A0A9Q0IE15"/>
<protein>
    <submittedName>
        <fullName evidence="2">Uncharacterized protein</fullName>
    </submittedName>
</protein>
<evidence type="ECO:0000256" key="1">
    <source>
        <dbReference type="SAM" id="MobiDB-lite"/>
    </source>
</evidence>
<accession>A0A9Q0IE15</accession>
<dbReference type="EMBL" id="JANIIK010000111">
    <property type="protein sequence ID" value="KAJ3594388.1"/>
    <property type="molecule type" value="Genomic_DNA"/>
</dbReference>
<feature type="compositionally biased region" description="Pro residues" evidence="1">
    <location>
        <begin position="57"/>
        <end position="67"/>
    </location>
</feature>
<gene>
    <name evidence="2" type="ORF">NHX12_003695</name>
</gene>
<evidence type="ECO:0000313" key="2">
    <source>
        <dbReference type="EMBL" id="KAJ3594388.1"/>
    </source>
</evidence>
<evidence type="ECO:0000313" key="3">
    <source>
        <dbReference type="Proteomes" id="UP001148018"/>
    </source>
</evidence>
<dbReference type="OrthoDB" id="8963060at2759"/>
<keyword evidence="3" id="KW-1185">Reference proteome</keyword>
<feature type="region of interest" description="Disordered" evidence="1">
    <location>
        <begin position="1"/>
        <end position="67"/>
    </location>
</feature>
<proteinExistence type="predicted"/>
<dbReference type="Proteomes" id="UP001148018">
    <property type="component" value="Unassembled WGS sequence"/>
</dbReference>
<name>A0A9Q0IE15_9TELE</name>
<sequence>MATNRCANRPPQPSQPGPNGGTPNPQANIASGLPNPRLQGPQHACPEMYTTSQHQQPGPPCTSHPHAHIPPHPFMYMPPGPHPQPPPMPPFLQYQWPMPFPYNPFAGFPAMGYGMGMPPFPPTPYLEAPGYMLPQPPLQQVNYRRLLHAQFPAASAPYQNQNCSSGGKQSHAAVENYATAGSDTEGNLLVGKMGSSEDIVNPKKSEDLGKILGLPSYIRRANKAKAGEEVCENTKKHRQQMNWQQGV</sequence>